<name>A0A392NXF0_9FABA</name>
<dbReference type="Proteomes" id="UP000265520">
    <property type="component" value="Unassembled WGS sequence"/>
</dbReference>
<dbReference type="PANTHER" id="PTHR20835">
    <property type="entry name" value="E3 UBIQUITIN-PROTEIN LIGASE PPP1R11-RELATED"/>
    <property type="match status" value="1"/>
</dbReference>
<accession>A0A392NXF0</accession>
<keyword evidence="3" id="KW-1185">Reference proteome</keyword>
<dbReference type="EMBL" id="LXQA010054378">
    <property type="protein sequence ID" value="MCI04124.1"/>
    <property type="molecule type" value="Genomic_DNA"/>
</dbReference>
<sequence>MDRRRGTTITIESSVPSSSSSQQEQQQPEVFFLPLNRKKKKVSWKDGTVDNEFMHKKSSKKCCIFHKEEPFDEDDVPHDSDKHPSPSSLLQESR</sequence>
<dbReference type="AlphaFoldDB" id="A0A392NXF0"/>
<feature type="compositionally biased region" description="Low complexity" evidence="1">
    <location>
        <begin position="12"/>
        <end position="29"/>
    </location>
</feature>
<proteinExistence type="predicted"/>
<evidence type="ECO:0000313" key="2">
    <source>
        <dbReference type="EMBL" id="MCI04124.1"/>
    </source>
</evidence>
<evidence type="ECO:0000313" key="3">
    <source>
        <dbReference type="Proteomes" id="UP000265520"/>
    </source>
</evidence>
<reference evidence="2 3" key="1">
    <citation type="journal article" date="2018" name="Front. Plant Sci.">
        <title>Red Clover (Trifolium pratense) and Zigzag Clover (T. medium) - A Picture of Genomic Similarities and Differences.</title>
        <authorList>
            <person name="Dluhosova J."/>
            <person name="Istvanek J."/>
            <person name="Nedelnik J."/>
            <person name="Repkova J."/>
        </authorList>
    </citation>
    <scope>NUCLEOTIDE SEQUENCE [LARGE SCALE GENOMIC DNA]</scope>
    <source>
        <strain evidence="3">cv. 10/8</strain>
        <tissue evidence="2">Leaf</tissue>
    </source>
</reference>
<organism evidence="2 3">
    <name type="scientific">Trifolium medium</name>
    <dbReference type="NCBI Taxonomy" id="97028"/>
    <lineage>
        <taxon>Eukaryota</taxon>
        <taxon>Viridiplantae</taxon>
        <taxon>Streptophyta</taxon>
        <taxon>Embryophyta</taxon>
        <taxon>Tracheophyta</taxon>
        <taxon>Spermatophyta</taxon>
        <taxon>Magnoliopsida</taxon>
        <taxon>eudicotyledons</taxon>
        <taxon>Gunneridae</taxon>
        <taxon>Pentapetalae</taxon>
        <taxon>rosids</taxon>
        <taxon>fabids</taxon>
        <taxon>Fabales</taxon>
        <taxon>Fabaceae</taxon>
        <taxon>Papilionoideae</taxon>
        <taxon>50 kb inversion clade</taxon>
        <taxon>NPAAA clade</taxon>
        <taxon>Hologalegina</taxon>
        <taxon>IRL clade</taxon>
        <taxon>Trifolieae</taxon>
        <taxon>Trifolium</taxon>
    </lineage>
</organism>
<feature type="region of interest" description="Disordered" evidence="1">
    <location>
        <begin position="1"/>
        <end position="29"/>
    </location>
</feature>
<dbReference type="InterPro" id="IPR011107">
    <property type="entry name" value="PPI_Ypi1"/>
</dbReference>
<evidence type="ECO:0000256" key="1">
    <source>
        <dbReference type="SAM" id="MobiDB-lite"/>
    </source>
</evidence>
<dbReference type="GO" id="GO:0008157">
    <property type="term" value="F:protein phosphatase 1 binding"/>
    <property type="evidence" value="ECO:0007669"/>
    <property type="project" value="TreeGrafter"/>
</dbReference>
<dbReference type="GO" id="GO:0004865">
    <property type="term" value="F:protein serine/threonine phosphatase inhibitor activity"/>
    <property type="evidence" value="ECO:0007669"/>
    <property type="project" value="InterPro"/>
</dbReference>
<dbReference type="GO" id="GO:0005634">
    <property type="term" value="C:nucleus"/>
    <property type="evidence" value="ECO:0007669"/>
    <property type="project" value="TreeGrafter"/>
</dbReference>
<dbReference type="PANTHER" id="PTHR20835:SF0">
    <property type="entry name" value="E3 UBIQUITIN-PROTEIN LIGASE PPP1R11"/>
    <property type="match status" value="1"/>
</dbReference>
<comment type="caution">
    <text evidence="2">The sequence shown here is derived from an EMBL/GenBank/DDBJ whole genome shotgun (WGS) entry which is preliminary data.</text>
</comment>
<dbReference type="Pfam" id="PF07491">
    <property type="entry name" value="PPI_Ypi1"/>
    <property type="match status" value="1"/>
</dbReference>
<feature type="region of interest" description="Disordered" evidence="1">
    <location>
        <begin position="71"/>
        <end position="94"/>
    </location>
</feature>
<protein>
    <submittedName>
        <fullName evidence="2">Protein phosphatase 1 regulatory subunit inhibitor-3</fullName>
    </submittedName>
</protein>